<organism evidence="6 7">
    <name type="scientific">Ramlibacter alkalitolerans</name>
    <dbReference type="NCBI Taxonomy" id="2039631"/>
    <lineage>
        <taxon>Bacteria</taxon>
        <taxon>Pseudomonadati</taxon>
        <taxon>Pseudomonadota</taxon>
        <taxon>Betaproteobacteria</taxon>
        <taxon>Burkholderiales</taxon>
        <taxon>Comamonadaceae</taxon>
        <taxon>Ramlibacter</taxon>
    </lineage>
</organism>
<dbReference type="InterPro" id="IPR005119">
    <property type="entry name" value="LysR_subst-bd"/>
</dbReference>
<dbReference type="RefSeq" id="WP_201687259.1">
    <property type="nucleotide sequence ID" value="NZ_JAEQND010000001.1"/>
</dbReference>
<dbReference type="SUPFAM" id="SSF53850">
    <property type="entry name" value="Periplasmic binding protein-like II"/>
    <property type="match status" value="1"/>
</dbReference>
<dbReference type="InterPro" id="IPR050389">
    <property type="entry name" value="LysR-type_TF"/>
</dbReference>
<dbReference type="InterPro" id="IPR000847">
    <property type="entry name" value="LysR_HTH_N"/>
</dbReference>
<keyword evidence="4" id="KW-0804">Transcription</keyword>
<dbReference type="PROSITE" id="PS50931">
    <property type="entry name" value="HTH_LYSR"/>
    <property type="match status" value="1"/>
</dbReference>
<dbReference type="PANTHER" id="PTHR30118:SF15">
    <property type="entry name" value="TRANSCRIPTIONAL REGULATORY PROTEIN"/>
    <property type="match status" value="1"/>
</dbReference>
<evidence type="ECO:0000259" key="5">
    <source>
        <dbReference type="PROSITE" id="PS50931"/>
    </source>
</evidence>
<accession>A0ABS1JIJ3</accession>
<dbReference type="InterPro" id="IPR036390">
    <property type="entry name" value="WH_DNA-bd_sf"/>
</dbReference>
<evidence type="ECO:0000256" key="3">
    <source>
        <dbReference type="ARBA" id="ARBA00023125"/>
    </source>
</evidence>
<keyword evidence="3" id="KW-0238">DNA-binding</keyword>
<keyword evidence="2" id="KW-0805">Transcription regulation</keyword>
<dbReference type="Pfam" id="PF03466">
    <property type="entry name" value="LysR_substrate"/>
    <property type="match status" value="1"/>
</dbReference>
<evidence type="ECO:0000256" key="2">
    <source>
        <dbReference type="ARBA" id="ARBA00023015"/>
    </source>
</evidence>
<dbReference type="SUPFAM" id="SSF46785">
    <property type="entry name" value="Winged helix' DNA-binding domain"/>
    <property type="match status" value="1"/>
</dbReference>
<dbReference type="Proteomes" id="UP000622707">
    <property type="component" value="Unassembled WGS sequence"/>
</dbReference>
<comment type="similarity">
    <text evidence="1">Belongs to the LysR transcriptional regulatory family.</text>
</comment>
<evidence type="ECO:0000313" key="7">
    <source>
        <dbReference type="Proteomes" id="UP000622707"/>
    </source>
</evidence>
<dbReference type="InterPro" id="IPR036388">
    <property type="entry name" value="WH-like_DNA-bd_sf"/>
</dbReference>
<keyword evidence="7" id="KW-1185">Reference proteome</keyword>
<evidence type="ECO:0000313" key="6">
    <source>
        <dbReference type="EMBL" id="MBL0424043.1"/>
    </source>
</evidence>
<evidence type="ECO:0000256" key="4">
    <source>
        <dbReference type="ARBA" id="ARBA00023163"/>
    </source>
</evidence>
<dbReference type="Gene3D" id="1.10.10.10">
    <property type="entry name" value="Winged helix-like DNA-binding domain superfamily/Winged helix DNA-binding domain"/>
    <property type="match status" value="1"/>
</dbReference>
<proteinExistence type="inferred from homology"/>
<feature type="domain" description="HTH lysR-type" evidence="5">
    <location>
        <begin position="3"/>
        <end position="60"/>
    </location>
</feature>
<evidence type="ECO:0000256" key="1">
    <source>
        <dbReference type="ARBA" id="ARBA00009437"/>
    </source>
</evidence>
<reference evidence="6 7" key="1">
    <citation type="journal article" date="2017" name="Int. J. Syst. Evol. Microbiol.">
        <title>Ramlibacter alkalitolerans sp. nov., alkali-tolerant bacterium isolated from soil of ginseng.</title>
        <authorList>
            <person name="Lee D.H."/>
            <person name="Cha C.J."/>
        </authorList>
    </citation>
    <scope>NUCLEOTIDE SEQUENCE [LARGE SCALE GENOMIC DNA]</scope>
    <source>
        <strain evidence="6 7">KACC 19305</strain>
    </source>
</reference>
<dbReference type="PANTHER" id="PTHR30118">
    <property type="entry name" value="HTH-TYPE TRANSCRIPTIONAL REGULATOR LEUO-RELATED"/>
    <property type="match status" value="1"/>
</dbReference>
<dbReference type="Gene3D" id="3.40.190.10">
    <property type="entry name" value="Periplasmic binding protein-like II"/>
    <property type="match status" value="2"/>
</dbReference>
<name>A0ABS1JIJ3_9BURK</name>
<comment type="caution">
    <text evidence="6">The sequence shown here is derived from an EMBL/GenBank/DDBJ whole genome shotgun (WGS) entry which is preliminary data.</text>
</comment>
<gene>
    <name evidence="6" type="ORF">JI746_02900</name>
</gene>
<sequence>MSLDLNLLRVILAVHDHGGIAAAAHALGMSQPGLSAALQRARKALNDPLFLRGSRRMEPTERTRRMLPSLRLIMETVDRDVEIAAEFDPLSYRGEFKLALTDAGEAILLPLVLVALAKHCPHADIRSMSYTLAERQQAMEEGAVDLALGFFPDLNSINYYKQVISTQSFCCLISADHPLRGSTISREEYFAADHVLVEGQSPSEDLLENFLARQRARRKIVLRTPHFMSAPAIVARTRLIATVPDGVANIVSMMSNPRIARTEFHMPRFETCVYWHPSMQEDAKNRWLRRTLVAELRSRLARPGSNEGSPSPHAAQR</sequence>
<dbReference type="Pfam" id="PF00126">
    <property type="entry name" value="HTH_1"/>
    <property type="match status" value="1"/>
</dbReference>
<dbReference type="EMBL" id="JAEQND010000001">
    <property type="protein sequence ID" value="MBL0424043.1"/>
    <property type="molecule type" value="Genomic_DNA"/>
</dbReference>
<protein>
    <submittedName>
        <fullName evidence="6">LysR family transcriptional regulator</fullName>
    </submittedName>
</protein>